<keyword evidence="2" id="KW-1185">Reference proteome</keyword>
<protein>
    <submittedName>
        <fullName evidence="1">Uncharacterized protein</fullName>
    </submittedName>
</protein>
<evidence type="ECO:0000313" key="1">
    <source>
        <dbReference type="EMBL" id="KAI3753487.1"/>
    </source>
</evidence>
<accession>A0ACB9E3Y1</accession>
<sequence length="1161" mass="128991">MSSRSTSRTHCSRSSSSRLKRDARVISQTPIDAKLHGDFEESERQFDYSTSIDVNASTSTSNVPSSTVSAYLQKMQRGSQIQPFGCMIAIDEQTLSVLAFSENALEMLDLAPHAVPSIEQQEALTFGTDVRTLFKSSSAAALQKAANFAEINLLNPILVHCRSSGKPFYAILHRNDVGLIIDLEPVNPSDVPVTAAGALKSYKLAAKAISRLQSLQSGNITRMCDVLVREVSELTGYDRVMVYKFHEDEHGEVIAECKKPDLEPYLGLHYPATDIPQASRFLFMKNKVRMICDCLAQSVKVIQTKNLQQPLSLSGSALRAPHGCHSQYMANMGSIASLVMSVTINDDDDDDDDNNDNESQSGMNYNQKQKGKRLWGLVVCHHSTARFVPFPLRYACEFLIQVFGVQINKEVELAAQLREKHILKTQTVLCDMLLREAPIGIMTQSPNVMDLVTCDGAALYYKNKFWLLGITPKESQIKDIANWLLQEHEEGTGLSTDSLMDAGYPNALVLGKAVCGMAAIKITSKDFLFWFRSHTAKEVKWGGAKHDPDDKDDGRKMHPRSSFKAFLEVVKNRSLPWEDVEMDAIHSLQLILRGSLQDDVDKDTDTGGGGGGGDDDDDDKKIVSVPTVGSSSIQRVDELRVVANEMVRLIETASVPIFSVDGYGNISGWNDKIAEITGLPLEQAVGVPLVSLVVDDSIDEVKTMLSSALQGIEEKNLEINLKCFGSQEKNDHITLVANACCSRDLNESIVAVCFMGQDLTAQKLITDKYTKVKGDYTSIIRSPCALIPPIFMMDEYGKCSEWNDAMQKITGLRREEAYNRMLLGEVFTVGGSFGCRVKGEDTLTRLRILLNEVISGLDADKLMFGFFDQNGKYVDALLSANKRVDKDGNITGVLGFLHVTSPELQHAMMVQRRSTQAALNSLTKVNYLRHELKSGLNGIKCIEDLMESSELGREQRHILRKSYLCREQLAQIVNDADIESIEECYTEMKCAEFKLGESLEVVLNQITSLSRERKVEVVYDAPDQVLALSVFGDNLRLQQVLADFLSNAVNFTPVFEGSSVVFRVTHKMEHIGTKIQVAHLEFRITHPAPGIPEKLIQDMFHHNRSVSREGLGLYISQKLVKIMNGTVQYLREADRASFIVLIEFPLALSLTSDSKRSKRAL</sequence>
<dbReference type="EMBL" id="CM042012">
    <property type="protein sequence ID" value="KAI3753487.1"/>
    <property type="molecule type" value="Genomic_DNA"/>
</dbReference>
<reference evidence="1 2" key="2">
    <citation type="journal article" date="2022" name="Mol. Ecol. Resour.">
        <title>The genomes of chicory, endive, great burdock and yacon provide insights into Asteraceae paleo-polyploidization history and plant inulin production.</title>
        <authorList>
            <person name="Fan W."/>
            <person name="Wang S."/>
            <person name="Wang H."/>
            <person name="Wang A."/>
            <person name="Jiang F."/>
            <person name="Liu H."/>
            <person name="Zhao H."/>
            <person name="Xu D."/>
            <person name="Zhang Y."/>
        </authorList>
    </citation>
    <scope>NUCLEOTIDE SEQUENCE [LARGE SCALE GENOMIC DNA]</scope>
    <source>
        <strain evidence="2">cv. Punajuju</strain>
        <tissue evidence="1">Leaves</tissue>
    </source>
</reference>
<organism evidence="1 2">
    <name type="scientific">Cichorium intybus</name>
    <name type="common">Chicory</name>
    <dbReference type="NCBI Taxonomy" id="13427"/>
    <lineage>
        <taxon>Eukaryota</taxon>
        <taxon>Viridiplantae</taxon>
        <taxon>Streptophyta</taxon>
        <taxon>Embryophyta</taxon>
        <taxon>Tracheophyta</taxon>
        <taxon>Spermatophyta</taxon>
        <taxon>Magnoliopsida</taxon>
        <taxon>eudicotyledons</taxon>
        <taxon>Gunneridae</taxon>
        <taxon>Pentapetalae</taxon>
        <taxon>asterids</taxon>
        <taxon>campanulids</taxon>
        <taxon>Asterales</taxon>
        <taxon>Asteraceae</taxon>
        <taxon>Cichorioideae</taxon>
        <taxon>Cichorieae</taxon>
        <taxon>Cichoriinae</taxon>
        <taxon>Cichorium</taxon>
    </lineage>
</organism>
<reference evidence="2" key="1">
    <citation type="journal article" date="2022" name="Mol. Ecol. Resour.">
        <title>The genomes of chicory, endive, great burdock and yacon provide insights into Asteraceae palaeo-polyploidization history and plant inulin production.</title>
        <authorList>
            <person name="Fan W."/>
            <person name="Wang S."/>
            <person name="Wang H."/>
            <person name="Wang A."/>
            <person name="Jiang F."/>
            <person name="Liu H."/>
            <person name="Zhao H."/>
            <person name="Xu D."/>
            <person name="Zhang Y."/>
        </authorList>
    </citation>
    <scope>NUCLEOTIDE SEQUENCE [LARGE SCALE GENOMIC DNA]</scope>
    <source>
        <strain evidence="2">cv. Punajuju</strain>
    </source>
</reference>
<gene>
    <name evidence="1" type="ORF">L2E82_25541</name>
</gene>
<evidence type="ECO:0000313" key="2">
    <source>
        <dbReference type="Proteomes" id="UP001055811"/>
    </source>
</evidence>
<dbReference type="Proteomes" id="UP001055811">
    <property type="component" value="Linkage Group LG04"/>
</dbReference>
<proteinExistence type="predicted"/>
<comment type="caution">
    <text evidence="1">The sequence shown here is derived from an EMBL/GenBank/DDBJ whole genome shotgun (WGS) entry which is preliminary data.</text>
</comment>
<name>A0ACB9E3Y1_CICIN</name>